<dbReference type="SUPFAM" id="SSF57501">
    <property type="entry name" value="Cystine-knot cytokines"/>
    <property type="match status" value="1"/>
</dbReference>
<gene>
    <name evidence="6" type="ORF">GDO54_010024</name>
</gene>
<evidence type="ECO:0000256" key="1">
    <source>
        <dbReference type="ARBA" id="ARBA00004613"/>
    </source>
</evidence>
<dbReference type="InterPro" id="IPR029034">
    <property type="entry name" value="Cystine-knot_cytokine"/>
</dbReference>
<evidence type="ECO:0000313" key="7">
    <source>
        <dbReference type="Proteomes" id="UP001181693"/>
    </source>
</evidence>
<evidence type="ECO:0000256" key="5">
    <source>
        <dbReference type="ARBA" id="ARBA00022729"/>
    </source>
</evidence>
<dbReference type="AlphaFoldDB" id="A0AAV3AD89"/>
<protein>
    <submittedName>
        <fullName evidence="6">Uncharacterized protein</fullName>
    </submittedName>
</protein>
<dbReference type="Proteomes" id="UP001181693">
    <property type="component" value="Unassembled WGS sequence"/>
</dbReference>
<keyword evidence="4" id="KW-0964">Secreted</keyword>
<evidence type="ECO:0000256" key="3">
    <source>
        <dbReference type="ARBA" id="ARBA00022514"/>
    </source>
</evidence>
<name>A0AAV3AD89_PYXAD</name>
<dbReference type="EMBL" id="DYDO01000004">
    <property type="protein sequence ID" value="DBA25660.1"/>
    <property type="molecule type" value="Genomic_DNA"/>
</dbReference>
<dbReference type="GO" id="GO:0006954">
    <property type="term" value="P:inflammatory response"/>
    <property type="evidence" value="ECO:0007669"/>
    <property type="project" value="InterPro"/>
</dbReference>
<accession>A0AAV3AD89</accession>
<evidence type="ECO:0000313" key="6">
    <source>
        <dbReference type="EMBL" id="DBA25660.1"/>
    </source>
</evidence>
<dbReference type="InterPro" id="IPR020440">
    <property type="entry name" value="IL-17_chr"/>
</dbReference>
<sequence>MPFPSSIKVSLNISGQSPLQVGDVRRRSISPWDYSHDINYNRIPSVIAEAKCRHDGCVAANGNVDLSLNSVPIKQEIFVLHSEMKGCLPTFKLEKKMVTVGCTCTQPSTRKQS</sequence>
<evidence type="ECO:0000256" key="4">
    <source>
        <dbReference type="ARBA" id="ARBA00022525"/>
    </source>
</evidence>
<comment type="subcellular location">
    <subcellularLocation>
        <location evidence="1">Secreted</location>
    </subcellularLocation>
</comment>
<dbReference type="GO" id="GO:0005615">
    <property type="term" value="C:extracellular space"/>
    <property type="evidence" value="ECO:0007669"/>
    <property type="project" value="UniProtKB-KW"/>
</dbReference>
<comment type="caution">
    <text evidence="6">The sequence shown here is derived from an EMBL/GenBank/DDBJ whole genome shotgun (WGS) entry which is preliminary data.</text>
</comment>
<keyword evidence="7" id="KW-1185">Reference proteome</keyword>
<keyword evidence="5" id="KW-0732">Signal</keyword>
<keyword evidence="3" id="KW-0202">Cytokine</keyword>
<dbReference type="GO" id="GO:0005125">
    <property type="term" value="F:cytokine activity"/>
    <property type="evidence" value="ECO:0007669"/>
    <property type="project" value="UniProtKB-KW"/>
</dbReference>
<reference evidence="6" key="1">
    <citation type="thesis" date="2020" institute="ProQuest LLC" country="789 East Eisenhower Parkway, Ann Arbor, MI, USA">
        <title>Comparative Genomics and Chromosome Evolution.</title>
        <authorList>
            <person name="Mudd A.B."/>
        </authorList>
    </citation>
    <scope>NUCLEOTIDE SEQUENCE</scope>
    <source>
        <strain evidence="6">1538</strain>
        <tissue evidence="6">Blood</tissue>
    </source>
</reference>
<dbReference type="PRINTS" id="PR01932">
    <property type="entry name" value="INTRLEUKIN17"/>
</dbReference>
<dbReference type="Pfam" id="PF06083">
    <property type="entry name" value="IL17"/>
    <property type="match status" value="1"/>
</dbReference>
<evidence type="ECO:0000256" key="2">
    <source>
        <dbReference type="ARBA" id="ARBA00007236"/>
    </source>
</evidence>
<dbReference type="InterPro" id="IPR010345">
    <property type="entry name" value="IL-17_fam"/>
</dbReference>
<proteinExistence type="inferred from homology"/>
<dbReference type="Gene3D" id="2.10.90.10">
    <property type="entry name" value="Cystine-knot cytokines"/>
    <property type="match status" value="1"/>
</dbReference>
<organism evidence="6 7">
    <name type="scientific">Pyxicephalus adspersus</name>
    <name type="common">African bullfrog</name>
    <dbReference type="NCBI Taxonomy" id="30357"/>
    <lineage>
        <taxon>Eukaryota</taxon>
        <taxon>Metazoa</taxon>
        <taxon>Chordata</taxon>
        <taxon>Craniata</taxon>
        <taxon>Vertebrata</taxon>
        <taxon>Euteleostomi</taxon>
        <taxon>Amphibia</taxon>
        <taxon>Batrachia</taxon>
        <taxon>Anura</taxon>
        <taxon>Neobatrachia</taxon>
        <taxon>Ranoidea</taxon>
        <taxon>Pyxicephalidae</taxon>
        <taxon>Pyxicephalinae</taxon>
        <taxon>Pyxicephalus</taxon>
    </lineage>
</organism>
<comment type="similarity">
    <text evidence="2">Belongs to the IL-17 family.</text>
</comment>